<dbReference type="AlphaFoldDB" id="A0A6J4LMT7"/>
<name>A0A6J4LMT7_9BACT</name>
<dbReference type="InterPro" id="IPR011711">
    <property type="entry name" value="GntR_C"/>
</dbReference>
<dbReference type="InterPro" id="IPR036388">
    <property type="entry name" value="WH-like_DNA-bd_sf"/>
</dbReference>
<organism evidence="5">
    <name type="scientific">uncultured Gemmatimonadaceae bacterium</name>
    <dbReference type="NCBI Taxonomy" id="246130"/>
    <lineage>
        <taxon>Bacteria</taxon>
        <taxon>Pseudomonadati</taxon>
        <taxon>Gemmatimonadota</taxon>
        <taxon>Gemmatimonadia</taxon>
        <taxon>Gemmatimonadales</taxon>
        <taxon>Gemmatimonadaceae</taxon>
        <taxon>environmental samples</taxon>
    </lineage>
</organism>
<dbReference type="SMART" id="SM00895">
    <property type="entry name" value="FCD"/>
    <property type="match status" value="1"/>
</dbReference>
<sequence length="227" mass="25102">MPAPPEGQQPAAPDWPRTAPTTLADQVYQAVRARILDGALHPGEFIREKELEAMGVSRTPIREALGRLASEGFLERMPHRGFRVPEEPVDKLLELYPVVAALELLAGLLALPRLTTGDVARLREVNDQLAAAQGDVRARIALNTEFHRLFAERSGNGRLRDLLDDLRAQLGRLELWYYSDAAHTRESVSEHDEIISALERGDGARALAVLEQNMSLTYRSLRQGAGG</sequence>
<keyword evidence="3" id="KW-0804">Transcription</keyword>
<evidence type="ECO:0000256" key="2">
    <source>
        <dbReference type="ARBA" id="ARBA00023125"/>
    </source>
</evidence>
<dbReference type="Gene3D" id="1.10.10.10">
    <property type="entry name" value="Winged helix-like DNA-binding domain superfamily/Winged helix DNA-binding domain"/>
    <property type="match status" value="1"/>
</dbReference>
<accession>A0A6J4LMT7</accession>
<dbReference type="PROSITE" id="PS50949">
    <property type="entry name" value="HTH_GNTR"/>
    <property type="match status" value="1"/>
</dbReference>
<dbReference type="InterPro" id="IPR008920">
    <property type="entry name" value="TF_FadR/GntR_C"/>
</dbReference>
<gene>
    <name evidence="5" type="ORF">AVDCRST_MAG40-2028</name>
</gene>
<evidence type="ECO:0000256" key="3">
    <source>
        <dbReference type="ARBA" id="ARBA00023163"/>
    </source>
</evidence>
<dbReference type="InterPro" id="IPR036390">
    <property type="entry name" value="WH_DNA-bd_sf"/>
</dbReference>
<dbReference type="Pfam" id="PF07729">
    <property type="entry name" value="FCD"/>
    <property type="match status" value="1"/>
</dbReference>
<dbReference type="SMART" id="SM00345">
    <property type="entry name" value="HTH_GNTR"/>
    <property type="match status" value="1"/>
</dbReference>
<proteinExistence type="predicted"/>
<evidence type="ECO:0000313" key="5">
    <source>
        <dbReference type="EMBL" id="CAA9333250.1"/>
    </source>
</evidence>
<protein>
    <submittedName>
        <fullName evidence="5">Transcriptional regulator, GntR family</fullName>
    </submittedName>
</protein>
<dbReference type="CDD" id="cd07377">
    <property type="entry name" value="WHTH_GntR"/>
    <property type="match status" value="1"/>
</dbReference>
<dbReference type="SUPFAM" id="SSF46785">
    <property type="entry name" value="Winged helix' DNA-binding domain"/>
    <property type="match status" value="1"/>
</dbReference>
<evidence type="ECO:0000259" key="4">
    <source>
        <dbReference type="PROSITE" id="PS50949"/>
    </source>
</evidence>
<dbReference type="GO" id="GO:0003677">
    <property type="term" value="F:DNA binding"/>
    <property type="evidence" value="ECO:0007669"/>
    <property type="project" value="UniProtKB-KW"/>
</dbReference>
<dbReference type="PANTHER" id="PTHR43537:SF5">
    <property type="entry name" value="UXU OPERON TRANSCRIPTIONAL REGULATOR"/>
    <property type="match status" value="1"/>
</dbReference>
<keyword evidence="2" id="KW-0238">DNA-binding</keyword>
<dbReference type="EMBL" id="CADCTX010000616">
    <property type="protein sequence ID" value="CAA9333250.1"/>
    <property type="molecule type" value="Genomic_DNA"/>
</dbReference>
<dbReference type="Gene3D" id="1.20.120.530">
    <property type="entry name" value="GntR ligand-binding domain-like"/>
    <property type="match status" value="1"/>
</dbReference>
<feature type="domain" description="HTH gntR-type" evidence="4">
    <location>
        <begin position="21"/>
        <end position="87"/>
    </location>
</feature>
<dbReference type="PANTHER" id="PTHR43537">
    <property type="entry name" value="TRANSCRIPTIONAL REGULATOR, GNTR FAMILY"/>
    <property type="match status" value="1"/>
</dbReference>
<dbReference type="InterPro" id="IPR000524">
    <property type="entry name" value="Tscrpt_reg_HTH_GntR"/>
</dbReference>
<dbReference type="GO" id="GO:0003700">
    <property type="term" value="F:DNA-binding transcription factor activity"/>
    <property type="evidence" value="ECO:0007669"/>
    <property type="project" value="InterPro"/>
</dbReference>
<evidence type="ECO:0000256" key="1">
    <source>
        <dbReference type="ARBA" id="ARBA00023015"/>
    </source>
</evidence>
<keyword evidence="1" id="KW-0805">Transcription regulation</keyword>
<dbReference type="SUPFAM" id="SSF48008">
    <property type="entry name" value="GntR ligand-binding domain-like"/>
    <property type="match status" value="1"/>
</dbReference>
<reference evidence="5" key="1">
    <citation type="submission" date="2020-02" db="EMBL/GenBank/DDBJ databases">
        <authorList>
            <person name="Meier V. D."/>
        </authorList>
    </citation>
    <scope>NUCLEOTIDE SEQUENCE</scope>
    <source>
        <strain evidence="5">AVDCRST_MAG40</strain>
    </source>
</reference>
<dbReference type="Pfam" id="PF00392">
    <property type="entry name" value="GntR"/>
    <property type="match status" value="1"/>
</dbReference>